<dbReference type="AlphaFoldDB" id="A0A2H0UR39"/>
<feature type="non-terminal residue" evidence="3">
    <location>
        <position position="1"/>
    </location>
</feature>
<dbReference type="Proteomes" id="UP000231157">
    <property type="component" value="Unassembled WGS sequence"/>
</dbReference>
<evidence type="ECO:0000313" key="4">
    <source>
        <dbReference type="Proteomes" id="UP000231157"/>
    </source>
</evidence>
<sequence length="218" mass="24056">TQYQPTAEQSAETQPKMTENQTPQPTEAPAQPAQPLEEKVVAASQPVAHLSQAQPTTAKKNSNGRFTVALASVALTVAAALSLYQWGQDLVNYSVKQTGLYQQSQAKVSQLEENERNTICSQLAANLTRDNVQKFDQYLNELIQTGAGGKLGVNGPQNICRLACYNELQRGDDTATEVILSMCIDRLFDTHSELMNRPANKRQIDVYFPTKTNRGKQK</sequence>
<comment type="caution">
    <text evidence="3">The sequence shown here is derived from an EMBL/GenBank/DDBJ whole genome shotgun (WGS) entry which is preliminary data.</text>
</comment>
<feature type="transmembrane region" description="Helical" evidence="2">
    <location>
        <begin position="66"/>
        <end position="87"/>
    </location>
</feature>
<reference evidence="4" key="1">
    <citation type="submission" date="2017-09" db="EMBL/GenBank/DDBJ databases">
        <title>Depth-based differentiation of microbial function through sediment-hosted aquifers and enrichment of novel symbionts in the deep terrestrial subsurface.</title>
        <authorList>
            <person name="Probst A.J."/>
            <person name="Ladd B."/>
            <person name="Jarett J.K."/>
            <person name="Geller-Mcgrath D.E."/>
            <person name="Sieber C.M.K."/>
            <person name="Emerson J.B."/>
            <person name="Anantharaman K."/>
            <person name="Thomas B.C."/>
            <person name="Malmstrom R."/>
            <person name="Stieglmeier M."/>
            <person name="Klingl A."/>
            <person name="Woyke T."/>
            <person name="Ryan C.M."/>
            <person name="Banfield J.F."/>
        </authorList>
    </citation>
    <scope>NUCLEOTIDE SEQUENCE [LARGE SCALE GENOMIC DNA]</scope>
</reference>
<keyword evidence="2" id="KW-1133">Transmembrane helix</keyword>
<feature type="region of interest" description="Disordered" evidence="1">
    <location>
        <begin position="1"/>
        <end position="44"/>
    </location>
</feature>
<evidence type="ECO:0000256" key="1">
    <source>
        <dbReference type="SAM" id="MobiDB-lite"/>
    </source>
</evidence>
<organism evidence="3 4">
    <name type="scientific">Candidatus Harrisonbacteria bacterium CG10_big_fil_rev_8_21_14_0_10_40_38</name>
    <dbReference type="NCBI Taxonomy" id="1974583"/>
    <lineage>
        <taxon>Bacteria</taxon>
        <taxon>Candidatus Harrisoniibacteriota</taxon>
    </lineage>
</organism>
<dbReference type="EMBL" id="PFAZ01000016">
    <property type="protein sequence ID" value="PIR88853.1"/>
    <property type="molecule type" value="Genomic_DNA"/>
</dbReference>
<protein>
    <submittedName>
        <fullName evidence="3">Uncharacterized protein</fullName>
    </submittedName>
</protein>
<proteinExistence type="predicted"/>
<evidence type="ECO:0000313" key="3">
    <source>
        <dbReference type="EMBL" id="PIR88853.1"/>
    </source>
</evidence>
<feature type="compositionally biased region" description="Polar residues" evidence="1">
    <location>
        <begin position="1"/>
        <end position="20"/>
    </location>
</feature>
<keyword evidence="2" id="KW-0812">Transmembrane</keyword>
<gene>
    <name evidence="3" type="ORF">COU07_04205</name>
</gene>
<feature type="compositionally biased region" description="Low complexity" evidence="1">
    <location>
        <begin position="21"/>
        <end position="35"/>
    </location>
</feature>
<keyword evidence="2" id="KW-0472">Membrane</keyword>
<evidence type="ECO:0000256" key="2">
    <source>
        <dbReference type="SAM" id="Phobius"/>
    </source>
</evidence>
<name>A0A2H0UR39_9BACT</name>
<accession>A0A2H0UR39</accession>